<dbReference type="Proteomes" id="UP000233343">
    <property type="component" value="Unassembled WGS sequence"/>
</dbReference>
<name>A0A2N0ZJ89_9BACI</name>
<keyword evidence="2" id="KW-1185">Reference proteome</keyword>
<protein>
    <submittedName>
        <fullName evidence="1">Uncharacterized protein</fullName>
    </submittedName>
</protein>
<dbReference type="AlphaFoldDB" id="A0A2N0ZJ89"/>
<dbReference type="RefSeq" id="WP_066192560.1">
    <property type="nucleotide sequence ID" value="NZ_JARMMB010000020.1"/>
</dbReference>
<evidence type="ECO:0000313" key="1">
    <source>
        <dbReference type="EMBL" id="PKG29563.1"/>
    </source>
</evidence>
<sequence>MHRKKTNSKIDFGLTFNSLNSLHLKRQKECKRTLWIFERNKKDPSIFYYDVELELEEKIAESFDDFISRLYRNPEQPYSANTLFPEDKTTFTYKEGEAVFSGDNVREICFALEHFINFKSDSNWLLLQIKKLAKNEDETIVQEASEVLYRIVDERLNEQNINKQLISEITELLKANFYSSVKNYSKKIERLLNEKRS</sequence>
<gene>
    <name evidence="1" type="ORF">CWS20_06720</name>
</gene>
<comment type="caution">
    <text evidence="1">The sequence shown here is derived from an EMBL/GenBank/DDBJ whole genome shotgun (WGS) entry which is preliminary data.</text>
</comment>
<evidence type="ECO:0000313" key="2">
    <source>
        <dbReference type="Proteomes" id="UP000233343"/>
    </source>
</evidence>
<organism evidence="1 2">
    <name type="scientific">Cytobacillus horneckiae</name>
    <dbReference type="NCBI Taxonomy" id="549687"/>
    <lineage>
        <taxon>Bacteria</taxon>
        <taxon>Bacillati</taxon>
        <taxon>Bacillota</taxon>
        <taxon>Bacilli</taxon>
        <taxon>Bacillales</taxon>
        <taxon>Bacillaceae</taxon>
        <taxon>Cytobacillus</taxon>
    </lineage>
</organism>
<proteinExistence type="predicted"/>
<dbReference type="EMBL" id="PISD01000013">
    <property type="protein sequence ID" value="PKG29563.1"/>
    <property type="molecule type" value="Genomic_DNA"/>
</dbReference>
<reference evidence="1 2" key="1">
    <citation type="journal article" date="2010" name="Int. J. Syst. Evol. Microbiol.">
        <title>Bacillus horneckiae sp. nov., isolated from a spacecraft-assembly clean room.</title>
        <authorList>
            <person name="Vaishampayan P."/>
            <person name="Probst A."/>
            <person name="Krishnamurthi S."/>
            <person name="Ghosh S."/>
            <person name="Osman S."/>
            <person name="McDowall A."/>
            <person name="Ruckmani A."/>
            <person name="Mayilraj S."/>
            <person name="Venkateswaran K."/>
        </authorList>
    </citation>
    <scope>NUCLEOTIDE SEQUENCE [LARGE SCALE GENOMIC DNA]</scope>
    <source>
        <strain evidence="2">1PO1SC</strain>
    </source>
</reference>
<accession>A0A2N0ZJ89</accession>